<evidence type="ECO:0000313" key="3">
    <source>
        <dbReference type="Proteomes" id="UP001187192"/>
    </source>
</evidence>
<evidence type="ECO:0000313" key="2">
    <source>
        <dbReference type="EMBL" id="GMN58684.1"/>
    </source>
</evidence>
<dbReference type="EMBL" id="BTGU01000080">
    <property type="protein sequence ID" value="GMN58684.1"/>
    <property type="molecule type" value="Genomic_DNA"/>
</dbReference>
<keyword evidence="1" id="KW-0732">Signal</keyword>
<dbReference type="Proteomes" id="UP001187192">
    <property type="component" value="Unassembled WGS sequence"/>
</dbReference>
<accession>A0AA88IZ44</accession>
<feature type="signal peptide" evidence="1">
    <location>
        <begin position="1"/>
        <end position="15"/>
    </location>
</feature>
<keyword evidence="3" id="KW-1185">Reference proteome</keyword>
<evidence type="ECO:0000256" key="1">
    <source>
        <dbReference type="SAM" id="SignalP"/>
    </source>
</evidence>
<name>A0AA88IZ44_FICCA</name>
<protein>
    <submittedName>
        <fullName evidence="2">Uncharacterized protein</fullName>
    </submittedName>
</protein>
<comment type="caution">
    <text evidence="2">The sequence shown here is derived from an EMBL/GenBank/DDBJ whole genome shotgun (WGS) entry which is preliminary data.</text>
</comment>
<organism evidence="2 3">
    <name type="scientific">Ficus carica</name>
    <name type="common">Common fig</name>
    <dbReference type="NCBI Taxonomy" id="3494"/>
    <lineage>
        <taxon>Eukaryota</taxon>
        <taxon>Viridiplantae</taxon>
        <taxon>Streptophyta</taxon>
        <taxon>Embryophyta</taxon>
        <taxon>Tracheophyta</taxon>
        <taxon>Spermatophyta</taxon>
        <taxon>Magnoliopsida</taxon>
        <taxon>eudicotyledons</taxon>
        <taxon>Gunneridae</taxon>
        <taxon>Pentapetalae</taxon>
        <taxon>rosids</taxon>
        <taxon>fabids</taxon>
        <taxon>Rosales</taxon>
        <taxon>Moraceae</taxon>
        <taxon>Ficeae</taxon>
        <taxon>Ficus</taxon>
    </lineage>
</organism>
<proteinExistence type="predicted"/>
<gene>
    <name evidence="2" type="ORF">TIFTF001_027778</name>
</gene>
<sequence length="61" mass="6501">MPSLFLLSQISLALAVPDDADTAATAIGHLRGRGSKTSTRQNLRRCPWTEPCNAGFTLASD</sequence>
<dbReference type="AlphaFoldDB" id="A0AA88IZ44"/>
<feature type="chain" id="PRO_5041728611" evidence="1">
    <location>
        <begin position="16"/>
        <end position="61"/>
    </location>
</feature>
<reference evidence="2" key="1">
    <citation type="submission" date="2023-07" db="EMBL/GenBank/DDBJ databases">
        <title>draft genome sequence of fig (Ficus carica).</title>
        <authorList>
            <person name="Takahashi T."/>
            <person name="Nishimura K."/>
        </authorList>
    </citation>
    <scope>NUCLEOTIDE SEQUENCE</scope>
</reference>